<dbReference type="PROSITE" id="PS50137">
    <property type="entry name" value="DS_RBD"/>
    <property type="match status" value="1"/>
</dbReference>
<dbReference type="Gene3D" id="2.20.70.10">
    <property type="match status" value="1"/>
</dbReference>
<comment type="caution">
    <text evidence="4">The sequence shown here is derived from an EMBL/GenBank/DDBJ whole genome shotgun (WGS) entry which is preliminary data.</text>
</comment>
<feature type="compositionally biased region" description="Basic and acidic residues" evidence="2">
    <location>
        <begin position="224"/>
        <end position="238"/>
    </location>
</feature>
<accession>A0ABQ9F980</accession>
<dbReference type="Pfam" id="PF00035">
    <property type="entry name" value="dsrm"/>
    <property type="match status" value="1"/>
</dbReference>
<dbReference type="Proteomes" id="UP001217089">
    <property type="component" value="Unassembled WGS sequence"/>
</dbReference>
<feature type="compositionally biased region" description="Polar residues" evidence="2">
    <location>
        <begin position="196"/>
        <end position="217"/>
    </location>
</feature>
<reference evidence="4 5" key="1">
    <citation type="submission" date="2022-12" db="EMBL/GenBank/DDBJ databases">
        <title>Chromosome-level genome of Tegillarca granosa.</title>
        <authorList>
            <person name="Kim J."/>
        </authorList>
    </citation>
    <scope>NUCLEOTIDE SEQUENCE [LARGE SCALE GENOMIC DNA]</scope>
    <source>
        <strain evidence="4">Teg-2019</strain>
        <tissue evidence="4">Adductor muscle</tissue>
    </source>
</reference>
<sequence>MKMKDIQGQCETDDFDTEDADASSQTSELDDTLKESDSQKESSAYDYDTKEITESDTATDQQFTENSSPNTHEFEIIDDIGLDDEGGDSNPEDLSDEDLDDSEIYAWLEEGIDRKVLNGDGSNDDGPIEREKVVLKEKGHDPFEVLPEGWVVVTHNSGMPVYLHKQSRVCTLSKPYFLGPGSVRASKDEGNETNKTDVMNGSMESTGDEQVTVNGETPIQDASIDFKMETDSTDKGSGDKTLQTESNEAKNTSSDTGQTGENTTNAPPVKIECAEQRKKENSLGLTWKDRRHHLNTQKRRSRPALPSNTKLITCSIPQEKGDDKAKRKEFVLNPTGKSYVCILHEYAQHTLRVQPRYVFRELENAQNPYSATVVINDVEYGTGYASSKKTAKMEAAKATLSILIPAMNQFIDDGKDNAEDYSFFDEIKIEDPRVSDLCNKAGQPSPYQILLECLKRNYGMGDTQCQIDVKTLKHQKSEYSLTVGKHTVTVRTSSTYHRFRFTFKALWKVIMEMY</sequence>
<feature type="domain" description="DRBM" evidence="3">
    <location>
        <begin position="338"/>
        <end position="405"/>
    </location>
</feature>
<name>A0ABQ9F980_TEGGR</name>
<organism evidence="4 5">
    <name type="scientific">Tegillarca granosa</name>
    <name type="common">Malaysian cockle</name>
    <name type="synonym">Anadara granosa</name>
    <dbReference type="NCBI Taxonomy" id="220873"/>
    <lineage>
        <taxon>Eukaryota</taxon>
        <taxon>Metazoa</taxon>
        <taxon>Spiralia</taxon>
        <taxon>Lophotrochozoa</taxon>
        <taxon>Mollusca</taxon>
        <taxon>Bivalvia</taxon>
        <taxon>Autobranchia</taxon>
        <taxon>Pteriomorphia</taxon>
        <taxon>Arcoida</taxon>
        <taxon>Arcoidea</taxon>
        <taxon>Arcidae</taxon>
        <taxon>Tegillarca</taxon>
    </lineage>
</organism>
<dbReference type="Gene3D" id="3.30.160.20">
    <property type="match status" value="2"/>
</dbReference>
<feature type="compositionally biased region" description="Polar residues" evidence="2">
    <location>
        <begin position="240"/>
        <end position="266"/>
    </location>
</feature>
<dbReference type="InterPro" id="IPR014720">
    <property type="entry name" value="dsRBD_dom"/>
</dbReference>
<proteinExistence type="predicted"/>
<dbReference type="SUPFAM" id="SSF54768">
    <property type="entry name" value="dsRNA-binding domain-like"/>
    <property type="match status" value="1"/>
</dbReference>
<dbReference type="PANTHER" id="PTHR13482:SF3">
    <property type="entry name" value="MICROPROCESSOR COMPLEX SUBUNIT DGCR8"/>
    <property type="match status" value="1"/>
</dbReference>
<dbReference type="SMART" id="SM00358">
    <property type="entry name" value="DSRM"/>
    <property type="match status" value="1"/>
</dbReference>
<keyword evidence="1" id="KW-0694">RNA-binding</keyword>
<dbReference type="CDD" id="cd19867">
    <property type="entry name" value="DSRM_DGCR8_rpt1"/>
    <property type="match status" value="1"/>
</dbReference>
<feature type="region of interest" description="Disordered" evidence="2">
    <location>
        <begin position="1"/>
        <end position="99"/>
    </location>
</feature>
<feature type="compositionally biased region" description="Basic and acidic residues" evidence="2">
    <location>
        <begin position="185"/>
        <end position="195"/>
    </location>
</feature>
<dbReference type="InterPro" id="IPR040375">
    <property type="entry name" value="DGCR8"/>
</dbReference>
<dbReference type="EMBL" id="JARBDR010000440">
    <property type="protein sequence ID" value="KAJ8312850.1"/>
    <property type="molecule type" value="Genomic_DNA"/>
</dbReference>
<feature type="compositionally biased region" description="Acidic residues" evidence="2">
    <location>
        <begin position="76"/>
        <end position="99"/>
    </location>
</feature>
<evidence type="ECO:0000313" key="5">
    <source>
        <dbReference type="Proteomes" id="UP001217089"/>
    </source>
</evidence>
<keyword evidence="5" id="KW-1185">Reference proteome</keyword>
<dbReference type="CDD" id="cd19868">
    <property type="entry name" value="DSRM_DGCR8_rpt2"/>
    <property type="match status" value="1"/>
</dbReference>
<feature type="compositionally biased region" description="Acidic residues" evidence="2">
    <location>
        <begin position="11"/>
        <end position="21"/>
    </location>
</feature>
<evidence type="ECO:0000313" key="4">
    <source>
        <dbReference type="EMBL" id="KAJ8312850.1"/>
    </source>
</evidence>
<evidence type="ECO:0000259" key="3">
    <source>
        <dbReference type="PROSITE" id="PS50137"/>
    </source>
</evidence>
<evidence type="ECO:0000256" key="1">
    <source>
        <dbReference type="PROSITE-ProRule" id="PRU00266"/>
    </source>
</evidence>
<feature type="compositionally biased region" description="Basic and acidic residues" evidence="2">
    <location>
        <begin position="31"/>
        <end position="40"/>
    </location>
</feature>
<dbReference type="Gene3D" id="3.30.160.590">
    <property type="match status" value="1"/>
</dbReference>
<evidence type="ECO:0000256" key="2">
    <source>
        <dbReference type="SAM" id="MobiDB-lite"/>
    </source>
</evidence>
<gene>
    <name evidence="4" type="ORF">KUTeg_010223</name>
</gene>
<dbReference type="PANTHER" id="PTHR13482">
    <property type="entry name" value="MICRORNA PROCESSOR COMPLEX SUBUNIT DGCR8"/>
    <property type="match status" value="1"/>
</dbReference>
<protein>
    <recommendedName>
        <fullName evidence="3">DRBM domain-containing protein</fullName>
    </recommendedName>
</protein>
<feature type="compositionally biased region" description="Polar residues" evidence="2">
    <location>
        <begin position="55"/>
        <end position="71"/>
    </location>
</feature>
<feature type="region of interest" description="Disordered" evidence="2">
    <location>
        <begin position="181"/>
        <end position="270"/>
    </location>
</feature>